<dbReference type="eggNOG" id="arCOG00755">
    <property type="taxonomic scope" value="Archaea"/>
</dbReference>
<dbReference type="PRINTS" id="PR00162">
    <property type="entry name" value="RIESKE"/>
</dbReference>
<dbReference type="InterPro" id="IPR006076">
    <property type="entry name" value="FAD-dep_OxRdtase"/>
</dbReference>
<dbReference type="OrthoDB" id="5623at2157"/>
<feature type="region of interest" description="Disordered" evidence="6">
    <location>
        <begin position="570"/>
        <end position="596"/>
    </location>
</feature>
<dbReference type="PROSITE" id="PS51296">
    <property type="entry name" value="RIESKE"/>
    <property type="match status" value="1"/>
</dbReference>
<dbReference type="PANTHER" id="PTHR13847">
    <property type="entry name" value="SARCOSINE DEHYDROGENASE-RELATED"/>
    <property type="match status" value="1"/>
</dbReference>
<feature type="region of interest" description="Disordered" evidence="6">
    <location>
        <begin position="205"/>
        <end position="254"/>
    </location>
</feature>
<dbReference type="Pfam" id="PF01266">
    <property type="entry name" value="DAO"/>
    <property type="match status" value="2"/>
</dbReference>
<keyword evidence="2" id="KW-0479">Metal-binding</keyword>
<keyword evidence="4" id="KW-0411">Iron-sulfur</keyword>
<dbReference type="InterPro" id="IPR038010">
    <property type="entry name" value="YhfW_C"/>
</dbReference>
<evidence type="ECO:0000256" key="3">
    <source>
        <dbReference type="ARBA" id="ARBA00023004"/>
    </source>
</evidence>
<keyword evidence="3" id="KW-0408">Iron</keyword>
<name>L0IAJ9_HALRX</name>
<evidence type="ECO:0000313" key="8">
    <source>
        <dbReference type="EMBL" id="AGB14977.1"/>
    </source>
</evidence>
<evidence type="ECO:0000256" key="1">
    <source>
        <dbReference type="ARBA" id="ARBA00022714"/>
    </source>
</evidence>
<evidence type="ECO:0000256" key="5">
    <source>
        <dbReference type="ARBA" id="ARBA00023157"/>
    </source>
</evidence>
<keyword evidence="1" id="KW-0001">2Fe-2S</keyword>
<reference evidence="8" key="1">
    <citation type="submission" date="2011-09" db="EMBL/GenBank/DDBJ databases">
        <title>Complete sequence of Halovivax ruber XH-70.</title>
        <authorList>
            <consortium name="US DOE Joint Genome Institute"/>
            <person name="Lucas S."/>
            <person name="Han J."/>
            <person name="Lapidus A."/>
            <person name="Cheng J.-F."/>
            <person name="Goodwin L."/>
            <person name="Pitluck S."/>
            <person name="Peters L."/>
            <person name="Mikhailova N."/>
            <person name="Davenport K."/>
            <person name="Detter J.C."/>
            <person name="Han C."/>
            <person name="Tapia R."/>
            <person name="Land M."/>
            <person name="Hauser L."/>
            <person name="Kyrpides N."/>
            <person name="Ivanova N."/>
            <person name="Pagani I."/>
            <person name="Sproer C."/>
            <person name="Anderson I."/>
            <person name="Woyke T."/>
        </authorList>
    </citation>
    <scope>NUCLEOTIDE SEQUENCE</scope>
    <source>
        <strain evidence="8">XH-70</strain>
    </source>
</reference>
<dbReference type="eggNOG" id="arCOG02854">
    <property type="taxonomic scope" value="Archaea"/>
</dbReference>
<dbReference type="GO" id="GO:0051537">
    <property type="term" value="F:2 iron, 2 sulfur cluster binding"/>
    <property type="evidence" value="ECO:0007669"/>
    <property type="project" value="UniProtKB-KW"/>
</dbReference>
<evidence type="ECO:0000256" key="4">
    <source>
        <dbReference type="ARBA" id="ARBA00023014"/>
    </source>
</evidence>
<evidence type="ECO:0000256" key="2">
    <source>
        <dbReference type="ARBA" id="ARBA00022723"/>
    </source>
</evidence>
<dbReference type="SUPFAM" id="SSF51905">
    <property type="entry name" value="FAD/NAD(P)-binding domain"/>
    <property type="match status" value="1"/>
</dbReference>
<dbReference type="RefSeq" id="WP_015299672.1">
    <property type="nucleotide sequence ID" value="NC_019964.1"/>
</dbReference>
<gene>
    <name evidence="8" type="ordered locus">Halru_0333</name>
</gene>
<accession>L0IAJ9</accession>
<proteinExistence type="predicted"/>
<dbReference type="InterPro" id="IPR036188">
    <property type="entry name" value="FAD/NAD-bd_sf"/>
</dbReference>
<dbReference type="Proteomes" id="UP000010846">
    <property type="component" value="Chromosome"/>
</dbReference>
<dbReference type="GO" id="GO:0016020">
    <property type="term" value="C:membrane"/>
    <property type="evidence" value="ECO:0007669"/>
    <property type="project" value="InterPro"/>
</dbReference>
<dbReference type="GO" id="GO:0005737">
    <property type="term" value="C:cytoplasm"/>
    <property type="evidence" value="ECO:0007669"/>
    <property type="project" value="TreeGrafter"/>
</dbReference>
<organism evidence="8 9">
    <name type="scientific">Halovivax ruber (strain DSM 18193 / JCM 13892 / XH-70)</name>
    <dbReference type="NCBI Taxonomy" id="797302"/>
    <lineage>
        <taxon>Archaea</taxon>
        <taxon>Methanobacteriati</taxon>
        <taxon>Methanobacteriota</taxon>
        <taxon>Stenosarchaea group</taxon>
        <taxon>Halobacteria</taxon>
        <taxon>Halobacteriales</taxon>
        <taxon>Natrialbaceae</taxon>
        <taxon>Halovivax</taxon>
    </lineage>
</organism>
<dbReference type="Pfam" id="PF00355">
    <property type="entry name" value="Rieske"/>
    <property type="match status" value="1"/>
</dbReference>
<dbReference type="HOGENOM" id="CLU_007884_15_1_2"/>
<dbReference type="Gene3D" id="3.50.50.60">
    <property type="entry name" value="FAD/NAD(P)-binding domain"/>
    <property type="match status" value="2"/>
</dbReference>
<dbReference type="GO" id="GO:0046872">
    <property type="term" value="F:metal ion binding"/>
    <property type="evidence" value="ECO:0007669"/>
    <property type="project" value="UniProtKB-KW"/>
</dbReference>
<feature type="compositionally biased region" description="Basic and acidic residues" evidence="6">
    <location>
        <begin position="582"/>
        <end position="596"/>
    </location>
</feature>
<dbReference type="CDD" id="cd03477">
    <property type="entry name" value="Rieske_YhfW_C"/>
    <property type="match status" value="1"/>
</dbReference>
<dbReference type="EMBL" id="CP003050">
    <property type="protein sequence ID" value="AGB14977.1"/>
    <property type="molecule type" value="Genomic_DNA"/>
</dbReference>
<dbReference type="AlphaFoldDB" id="L0IAJ9"/>
<dbReference type="InterPro" id="IPR005805">
    <property type="entry name" value="Rieske_Fe-S_prot_C"/>
</dbReference>
<feature type="domain" description="Rieske" evidence="7">
    <location>
        <begin position="499"/>
        <end position="593"/>
    </location>
</feature>
<dbReference type="InterPro" id="IPR036922">
    <property type="entry name" value="Rieske_2Fe-2S_sf"/>
</dbReference>
<dbReference type="Gene3D" id="2.102.10.10">
    <property type="entry name" value="Rieske [2Fe-2S] iron-sulphur domain"/>
    <property type="match status" value="1"/>
</dbReference>
<evidence type="ECO:0000313" key="9">
    <source>
        <dbReference type="Proteomes" id="UP000010846"/>
    </source>
</evidence>
<dbReference type="KEGG" id="hru:Halru_0333"/>
<dbReference type="PANTHER" id="PTHR13847:SF274">
    <property type="entry name" value="RIESKE 2FE-2S IRON-SULFUR PROTEIN YHFW-RELATED"/>
    <property type="match status" value="1"/>
</dbReference>
<dbReference type="Gene3D" id="3.30.9.10">
    <property type="entry name" value="D-Amino Acid Oxidase, subunit A, domain 2"/>
    <property type="match status" value="2"/>
</dbReference>
<protein>
    <submittedName>
        <fullName evidence="8">Glycine/D-amino acid oxidase, deaminating</fullName>
    </submittedName>
</protein>
<keyword evidence="5" id="KW-1015">Disulfide bond</keyword>
<dbReference type="STRING" id="797302.Halru_0333"/>
<evidence type="ECO:0000259" key="7">
    <source>
        <dbReference type="PROSITE" id="PS51296"/>
    </source>
</evidence>
<dbReference type="SUPFAM" id="SSF50022">
    <property type="entry name" value="ISP domain"/>
    <property type="match status" value="1"/>
</dbReference>
<sequence length="596" mass="61866">MADLASGPGSLPGTHTSPWLVRTDDVPRFDPLAGDETADVVIVGAGIAGLSTAAELADRGYDVVVLERDRVAGGVTGRSTAKVTSQHGLLYDDLRDSFGGTRARQYASANQAAIETVAERVAALDIADDCGFRRCPAYVYGDDRGAIEREADAEAAAGLPASFVTSVPPFESADCGVRVDDQACLDPRRYLLALAEGLVDGDFEASGSISGDDPAASTGSGGDAAASTGGSGASSTSTGDGSDSVAPTGGDASFGSVAVHEETRVTAVEPGRTPSVETARGTVTADRVVLATGFPLLDRLGLFARLAPKRSYVLAIRIDGEAPEGLYYRPAEGSRPYRSVRAHAGTRSGGTGTAGGDETAATAGPLVLVVGENHKTGQGGPTRERYRRLVEWAADRFAVREVAYRWSTQDYVAADRVPLVGPAGPGARNVSLATGFGGWGMTGGTVAGRLLAQLHDGEEPPIASLYDPRRFTPVASIGQLATENADVAGQFATDWLRTLFGPGTVAVEPGEGRVVRRDGRPIAVSRDQDGKLHAVSAICSHAYCVVDWNDGEATWDCPCHGSRFDPDGRLIEGPATDGLAAAEHEATGDRTDHERD</sequence>
<evidence type="ECO:0000256" key="6">
    <source>
        <dbReference type="SAM" id="MobiDB-lite"/>
    </source>
</evidence>
<dbReference type="InterPro" id="IPR017941">
    <property type="entry name" value="Rieske_2Fe-2S"/>
</dbReference>
<feature type="compositionally biased region" description="Low complexity" evidence="6">
    <location>
        <begin position="210"/>
        <end position="244"/>
    </location>
</feature>
<dbReference type="GeneID" id="14375641"/>
<keyword evidence="9" id="KW-1185">Reference proteome</keyword>